<dbReference type="GO" id="GO:0006260">
    <property type="term" value="P:DNA replication"/>
    <property type="evidence" value="ECO:0007669"/>
    <property type="project" value="TreeGrafter"/>
</dbReference>
<dbReference type="AlphaFoldDB" id="A0A165F610"/>
<dbReference type="InterPro" id="IPR027417">
    <property type="entry name" value="P-loop_NTPase"/>
</dbReference>
<name>A0A165F610_9APHY</name>
<evidence type="ECO:0000313" key="1">
    <source>
        <dbReference type="EMBL" id="KZT08459.1"/>
    </source>
</evidence>
<evidence type="ECO:0008006" key="3">
    <source>
        <dbReference type="Google" id="ProtNLM"/>
    </source>
</evidence>
<dbReference type="GeneID" id="63821172"/>
<organism evidence="1 2">
    <name type="scientific">Laetiporus sulphureus 93-53</name>
    <dbReference type="NCBI Taxonomy" id="1314785"/>
    <lineage>
        <taxon>Eukaryota</taxon>
        <taxon>Fungi</taxon>
        <taxon>Dikarya</taxon>
        <taxon>Basidiomycota</taxon>
        <taxon>Agaricomycotina</taxon>
        <taxon>Agaricomycetes</taxon>
        <taxon>Polyporales</taxon>
        <taxon>Laetiporus</taxon>
    </lineage>
</organism>
<dbReference type="EMBL" id="KV427615">
    <property type="protein sequence ID" value="KZT08459.1"/>
    <property type="molecule type" value="Genomic_DNA"/>
</dbReference>
<dbReference type="PANTHER" id="PTHR23274">
    <property type="entry name" value="DNA HELICASE-RELATED"/>
    <property type="match status" value="1"/>
</dbReference>
<evidence type="ECO:0000313" key="2">
    <source>
        <dbReference type="Proteomes" id="UP000076871"/>
    </source>
</evidence>
<dbReference type="SUPFAM" id="SSF52540">
    <property type="entry name" value="P-loop containing nucleoside triphosphate hydrolases"/>
    <property type="match status" value="1"/>
</dbReference>
<protein>
    <recommendedName>
        <fullName evidence="3">DNA helicase</fullName>
    </recommendedName>
</protein>
<reference evidence="1 2" key="1">
    <citation type="journal article" date="2016" name="Mol. Biol. Evol.">
        <title>Comparative Genomics of Early-Diverging Mushroom-Forming Fungi Provides Insights into the Origins of Lignocellulose Decay Capabilities.</title>
        <authorList>
            <person name="Nagy L.G."/>
            <person name="Riley R."/>
            <person name="Tritt A."/>
            <person name="Adam C."/>
            <person name="Daum C."/>
            <person name="Floudas D."/>
            <person name="Sun H."/>
            <person name="Yadav J.S."/>
            <person name="Pangilinan J."/>
            <person name="Larsson K.H."/>
            <person name="Matsuura K."/>
            <person name="Barry K."/>
            <person name="Labutti K."/>
            <person name="Kuo R."/>
            <person name="Ohm R.A."/>
            <person name="Bhattacharya S.S."/>
            <person name="Shirouzu T."/>
            <person name="Yoshinaga Y."/>
            <person name="Martin F.M."/>
            <person name="Grigoriev I.V."/>
            <person name="Hibbett D.S."/>
        </authorList>
    </citation>
    <scope>NUCLEOTIDE SEQUENCE [LARGE SCALE GENOMIC DNA]</scope>
    <source>
        <strain evidence="1 2">93-53</strain>
    </source>
</reference>
<dbReference type="GO" id="GO:0005657">
    <property type="term" value="C:replication fork"/>
    <property type="evidence" value="ECO:0007669"/>
    <property type="project" value="TreeGrafter"/>
</dbReference>
<gene>
    <name evidence="1" type="ORF">LAESUDRAFT_648888</name>
</gene>
<dbReference type="InParanoid" id="A0A165F610"/>
<dbReference type="PANTHER" id="PTHR23274:SF51">
    <property type="entry name" value="OS03G0423850 PROTEIN"/>
    <property type="match status" value="1"/>
</dbReference>
<dbReference type="STRING" id="1314785.A0A165F610"/>
<dbReference type="Proteomes" id="UP000076871">
    <property type="component" value="Unassembled WGS sequence"/>
</dbReference>
<accession>A0A165F610</accession>
<proteinExistence type="predicted"/>
<keyword evidence="2" id="KW-1185">Reference proteome</keyword>
<dbReference type="OrthoDB" id="3353471at2759"/>
<dbReference type="RefSeq" id="XP_040766199.1">
    <property type="nucleotide sequence ID" value="XM_040904142.1"/>
</dbReference>
<sequence length="176" mass="19585">MTKLDNAISQKSVFDYAKRYPPLGLLPAALTVKVNAVYRVLCNYAPAQGLVHNARVIVRSMAGDHVTVGVLQGLGGTSMVKAEHIQLPRIELCYELPTGHTLVRQQFPLAPAYATTFNSCQGLTLDRIGVDLTRDVFCHGQLYTMLSRIRHRSHAMIRMMKNETATRNITYSELLA</sequence>